<protein>
    <submittedName>
        <fullName evidence="2">Uncharacterized protein</fullName>
    </submittedName>
</protein>
<reference evidence="2" key="2">
    <citation type="submission" date="2020-10" db="EMBL/GenBank/DDBJ databases">
        <authorList>
            <person name="Cooper E.A."/>
            <person name="Brenton Z.W."/>
            <person name="Flinn B.S."/>
            <person name="Jenkins J."/>
            <person name="Shu S."/>
            <person name="Flowers D."/>
            <person name="Luo F."/>
            <person name="Wang Y."/>
            <person name="Xia P."/>
            <person name="Barry K."/>
            <person name="Daum C."/>
            <person name="Lipzen A."/>
            <person name="Yoshinaga Y."/>
            <person name="Schmutz J."/>
            <person name="Saski C."/>
            <person name="Vermerris W."/>
            <person name="Kresovich S."/>
        </authorList>
    </citation>
    <scope>NUCLEOTIDE SEQUENCE</scope>
</reference>
<gene>
    <name evidence="2" type="ORF">BDA96_03G289700</name>
</gene>
<feature type="transmembrane region" description="Helical" evidence="1">
    <location>
        <begin position="135"/>
        <end position="157"/>
    </location>
</feature>
<keyword evidence="1" id="KW-1133">Transmembrane helix</keyword>
<organism evidence="2 3">
    <name type="scientific">Sorghum bicolor</name>
    <name type="common">Sorghum</name>
    <name type="synonym">Sorghum vulgare</name>
    <dbReference type="NCBI Taxonomy" id="4558"/>
    <lineage>
        <taxon>Eukaryota</taxon>
        <taxon>Viridiplantae</taxon>
        <taxon>Streptophyta</taxon>
        <taxon>Embryophyta</taxon>
        <taxon>Tracheophyta</taxon>
        <taxon>Spermatophyta</taxon>
        <taxon>Magnoliopsida</taxon>
        <taxon>Liliopsida</taxon>
        <taxon>Poales</taxon>
        <taxon>Poaceae</taxon>
        <taxon>PACMAD clade</taxon>
        <taxon>Panicoideae</taxon>
        <taxon>Andropogonodae</taxon>
        <taxon>Andropogoneae</taxon>
        <taxon>Sorghinae</taxon>
        <taxon>Sorghum</taxon>
    </lineage>
</organism>
<comment type="caution">
    <text evidence="2">The sequence shown here is derived from an EMBL/GenBank/DDBJ whole genome shotgun (WGS) entry which is preliminary data.</text>
</comment>
<reference evidence="2" key="1">
    <citation type="journal article" date="2019" name="BMC Genomics">
        <title>A new reference genome for Sorghum bicolor reveals high levels of sequence similarity between sweet and grain genotypes: implications for the genetics of sugar metabolism.</title>
        <authorList>
            <person name="Cooper E.A."/>
            <person name="Brenton Z.W."/>
            <person name="Flinn B.S."/>
            <person name="Jenkins J."/>
            <person name="Shu S."/>
            <person name="Flowers D."/>
            <person name="Luo F."/>
            <person name="Wang Y."/>
            <person name="Xia P."/>
            <person name="Barry K."/>
            <person name="Daum C."/>
            <person name="Lipzen A."/>
            <person name="Yoshinaga Y."/>
            <person name="Schmutz J."/>
            <person name="Saski C."/>
            <person name="Vermerris W."/>
            <person name="Kresovich S."/>
        </authorList>
    </citation>
    <scope>NUCLEOTIDE SEQUENCE</scope>
</reference>
<evidence type="ECO:0000256" key="1">
    <source>
        <dbReference type="SAM" id="Phobius"/>
    </source>
</evidence>
<name>A0A921REW7_SORBI</name>
<dbReference type="Proteomes" id="UP000807115">
    <property type="component" value="Chromosome 3"/>
</dbReference>
<accession>A0A921REW7</accession>
<dbReference type="EMBL" id="CM027682">
    <property type="protein sequence ID" value="KAG0539056.1"/>
    <property type="molecule type" value="Genomic_DNA"/>
</dbReference>
<sequence length="186" mass="19762">MAHANPILEALRDDLAGRLGDVDAVQRNVDLIRAEIGENAGLHAEAAAQLAQDRRRLMEVAFNAAVARLALQEPPEGLVLLLLDDPEVAAHAAAYVEAAGRVEVIKQNELLLDEALVFLLVSRVLAFAFSRVHLLPGILVTAAAAYALAYVVSWGAVVPGPTSILRIAVLVVLCFLWGIPVVGTLP</sequence>
<keyword evidence="1" id="KW-0812">Transmembrane</keyword>
<dbReference type="AlphaFoldDB" id="A0A921REW7"/>
<evidence type="ECO:0000313" key="2">
    <source>
        <dbReference type="EMBL" id="KAG0539056.1"/>
    </source>
</evidence>
<evidence type="ECO:0000313" key="3">
    <source>
        <dbReference type="Proteomes" id="UP000807115"/>
    </source>
</evidence>
<feature type="transmembrane region" description="Helical" evidence="1">
    <location>
        <begin position="164"/>
        <end position="183"/>
    </location>
</feature>
<proteinExistence type="predicted"/>
<keyword evidence="1" id="KW-0472">Membrane</keyword>